<dbReference type="Proteomes" id="UP001345827">
    <property type="component" value="Unassembled WGS sequence"/>
</dbReference>
<evidence type="ECO:0000256" key="2">
    <source>
        <dbReference type="SAM" id="Phobius"/>
    </source>
</evidence>
<sequence>MASQPPIVPSKNALRALRRLALSPPTLIVGAIGSLCGVATLNYETRRRVHLAEQIVETKRILRSVSTGTTSARLNEMFEAAERGDDFTLRAQHAKKRRKRNEARHFSTAAATRPTHEDESHTAQQVLHSREQDSIHDQYQINSWEGRTPFRYVASEAAEGTKQDGVVAPSARAEFPYQMPKPDSGASKPIDGIRRRVPFARRNLHPQKNSREHKISASAETLIRKFPSQGTRRPEEIEPEVSDIEKDLPKQPLIASATEAETGKEMNQEDRRSSENSEEGKSLLLYPELNDSARSHHTGPIRFDAHYLPPYMASAVPLSRSCVRWHSVKSNSSSPEETRSSDLIRYILRRPDSPRNQTAWPSYNVYNLDDNDIDRAVDEALKIHLKHARKFGGYQPKSSWIFESPISETGLDGFQSIPPYILDQLAKAVNPRRYLDVKNFIWPVQFSSTKEEALRRWLAAMRYFTQGDSPDWAMAETLFYSFRFYFGPDSLFSPPVTKVISHLLSSAPRSENIQEILFPSTIPEGKYSDVYHSLGFRYMTWFCERNSDKACIQELTKVHKLAKRSRIGHKDNFFVPVMRKALGLEDPDQTDALLQAIETTYPQSVAPNIWGQCALWYASHGRWEDVQTMLDRIHATGYTRYRSVLYGSLYHKLLLRYLEKNNATQAFGFLVNGIKYAGLIPVNAISTTIICACVKERRFELVPEWIRLIREAFPRVKLGFDVERDAWKLGQALKESGANCQAIAEVCRAVALSCRDDPFCALFKEYVKDLVRLDLVGRMCAVSGLGHGDVPTKDALRSMKLDSLLEQAHRFCNSPRPPNEIDIKFDTLSQELTGQLNAVDDLMSIFKGDFRLAHTANSNTDQSTAFPRGLPAAETDERPRGAMLLQQPPPKILERSELPDRLEIAKAVADHYAMRKTKNLPVDHSLLKHLLRRLSVDRPSDALALVETTYASTYVQGIDGKAFDNNIFLQWLELADVVGDMSSTARVLWALIDSSRQLQWTFDFTALVTLVGMKYIPPSPPPTEAKGVKKQWSPKHDLVYLNNRIWSIRRNSSEWIGDDFQFPDWRDWEVRLRESMRASRAA</sequence>
<protein>
    <recommendedName>
        <fullName evidence="5">Pentatricopeptide repeat protein</fullName>
    </recommendedName>
</protein>
<feature type="compositionally biased region" description="Basic and acidic residues" evidence="1">
    <location>
        <begin position="261"/>
        <end position="281"/>
    </location>
</feature>
<proteinExistence type="predicted"/>
<feature type="region of interest" description="Disordered" evidence="1">
    <location>
        <begin position="225"/>
        <end position="281"/>
    </location>
</feature>
<evidence type="ECO:0000313" key="4">
    <source>
        <dbReference type="Proteomes" id="UP001345827"/>
    </source>
</evidence>
<evidence type="ECO:0008006" key="5">
    <source>
        <dbReference type="Google" id="ProtNLM"/>
    </source>
</evidence>
<keyword evidence="2" id="KW-1133">Transmembrane helix</keyword>
<reference evidence="3 4" key="1">
    <citation type="submission" date="2023-06" db="EMBL/GenBank/DDBJ databases">
        <title>Black Yeasts Isolated from many extreme environments.</title>
        <authorList>
            <person name="Coleine C."/>
            <person name="Stajich J.E."/>
            <person name="Selbmann L."/>
        </authorList>
    </citation>
    <scope>NUCLEOTIDE SEQUENCE [LARGE SCALE GENOMIC DNA]</scope>
    <source>
        <strain evidence="3 4">CCFEE 5887</strain>
    </source>
</reference>
<dbReference type="AlphaFoldDB" id="A0AAV9Q9A4"/>
<keyword evidence="2" id="KW-0812">Transmembrane</keyword>
<dbReference type="EMBL" id="JAXLQG010000008">
    <property type="protein sequence ID" value="KAK5536481.1"/>
    <property type="molecule type" value="Genomic_DNA"/>
</dbReference>
<feature type="region of interest" description="Disordered" evidence="1">
    <location>
        <begin position="95"/>
        <end position="131"/>
    </location>
</feature>
<name>A0AAV9Q9A4_9PEZI</name>
<keyword evidence="4" id="KW-1185">Reference proteome</keyword>
<comment type="caution">
    <text evidence="3">The sequence shown here is derived from an EMBL/GenBank/DDBJ whole genome shotgun (WGS) entry which is preliminary data.</text>
</comment>
<feature type="transmembrane region" description="Helical" evidence="2">
    <location>
        <begin position="20"/>
        <end position="41"/>
    </location>
</feature>
<organism evidence="3 4">
    <name type="scientific">Vermiconidia calcicola</name>
    <dbReference type="NCBI Taxonomy" id="1690605"/>
    <lineage>
        <taxon>Eukaryota</taxon>
        <taxon>Fungi</taxon>
        <taxon>Dikarya</taxon>
        <taxon>Ascomycota</taxon>
        <taxon>Pezizomycotina</taxon>
        <taxon>Dothideomycetes</taxon>
        <taxon>Dothideomycetidae</taxon>
        <taxon>Mycosphaerellales</taxon>
        <taxon>Extremaceae</taxon>
        <taxon>Vermiconidia</taxon>
    </lineage>
</organism>
<accession>A0AAV9Q9A4</accession>
<keyword evidence="2" id="KW-0472">Membrane</keyword>
<evidence type="ECO:0000256" key="1">
    <source>
        <dbReference type="SAM" id="MobiDB-lite"/>
    </source>
</evidence>
<evidence type="ECO:0000313" key="3">
    <source>
        <dbReference type="EMBL" id="KAK5536481.1"/>
    </source>
</evidence>
<gene>
    <name evidence="3" type="ORF">LTR25_005155</name>
</gene>